<dbReference type="Gramene" id="EFJ04780">
    <property type="protein sequence ID" value="EFJ04780"/>
    <property type="gene ID" value="SELMODRAFT_432090"/>
</dbReference>
<dbReference type="AlphaFoldDB" id="D8TEY5"/>
<evidence type="ECO:0000313" key="2">
    <source>
        <dbReference type="EMBL" id="EFJ04780.1"/>
    </source>
</evidence>
<organism evidence="3">
    <name type="scientific">Selaginella moellendorffii</name>
    <name type="common">Spikemoss</name>
    <dbReference type="NCBI Taxonomy" id="88036"/>
    <lineage>
        <taxon>Eukaryota</taxon>
        <taxon>Viridiplantae</taxon>
        <taxon>Streptophyta</taxon>
        <taxon>Embryophyta</taxon>
        <taxon>Tracheophyta</taxon>
        <taxon>Lycopodiopsida</taxon>
        <taxon>Selaginellales</taxon>
        <taxon>Selaginellaceae</taxon>
        <taxon>Selaginella</taxon>
    </lineage>
</organism>
<evidence type="ECO:0000313" key="3">
    <source>
        <dbReference type="Proteomes" id="UP000001514"/>
    </source>
</evidence>
<name>D8TEY5_SELML</name>
<accession>D8TEY5</accession>
<reference evidence="2 3" key="1">
    <citation type="journal article" date="2011" name="Science">
        <title>The Selaginella genome identifies genetic changes associated with the evolution of vascular plants.</title>
        <authorList>
            <person name="Banks J.A."/>
            <person name="Nishiyama T."/>
            <person name="Hasebe M."/>
            <person name="Bowman J.L."/>
            <person name="Gribskov M."/>
            <person name="dePamphilis C."/>
            <person name="Albert V.A."/>
            <person name="Aono N."/>
            <person name="Aoyama T."/>
            <person name="Ambrose B.A."/>
            <person name="Ashton N.W."/>
            <person name="Axtell M.J."/>
            <person name="Barker E."/>
            <person name="Barker M.S."/>
            <person name="Bennetzen J.L."/>
            <person name="Bonawitz N.D."/>
            <person name="Chapple C."/>
            <person name="Cheng C."/>
            <person name="Correa L.G."/>
            <person name="Dacre M."/>
            <person name="DeBarry J."/>
            <person name="Dreyer I."/>
            <person name="Elias M."/>
            <person name="Engstrom E.M."/>
            <person name="Estelle M."/>
            <person name="Feng L."/>
            <person name="Finet C."/>
            <person name="Floyd S.K."/>
            <person name="Frommer W.B."/>
            <person name="Fujita T."/>
            <person name="Gramzow L."/>
            <person name="Gutensohn M."/>
            <person name="Harholt J."/>
            <person name="Hattori M."/>
            <person name="Heyl A."/>
            <person name="Hirai T."/>
            <person name="Hiwatashi Y."/>
            <person name="Ishikawa M."/>
            <person name="Iwata M."/>
            <person name="Karol K.G."/>
            <person name="Koehler B."/>
            <person name="Kolukisaoglu U."/>
            <person name="Kubo M."/>
            <person name="Kurata T."/>
            <person name="Lalonde S."/>
            <person name="Li K."/>
            <person name="Li Y."/>
            <person name="Litt A."/>
            <person name="Lyons E."/>
            <person name="Manning G."/>
            <person name="Maruyama T."/>
            <person name="Michael T.P."/>
            <person name="Mikami K."/>
            <person name="Miyazaki S."/>
            <person name="Morinaga S."/>
            <person name="Murata T."/>
            <person name="Mueller-Roeber B."/>
            <person name="Nelson D.R."/>
            <person name="Obara M."/>
            <person name="Oguri Y."/>
            <person name="Olmstead R.G."/>
            <person name="Onodera N."/>
            <person name="Petersen B.L."/>
            <person name="Pils B."/>
            <person name="Prigge M."/>
            <person name="Rensing S.A."/>
            <person name="Riano-Pachon D.M."/>
            <person name="Roberts A.W."/>
            <person name="Sato Y."/>
            <person name="Scheller H.V."/>
            <person name="Schulz B."/>
            <person name="Schulz C."/>
            <person name="Shakirov E.V."/>
            <person name="Shibagaki N."/>
            <person name="Shinohara N."/>
            <person name="Shippen D.E."/>
            <person name="Soerensen I."/>
            <person name="Sotooka R."/>
            <person name="Sugimoto N."/>
            <person name="Sugita M."/>
            <person name="Sumikawa N."/>
            <person name="Tanurdzic M."/>
            <person name="Theissen G."/>
            <person name="Ulvskov P."/>
            <person name="Wakazuki S."/>
            <person name="Weng J.K."/>
            <person name="Willats W.W."/>
            <person name="Wipf D."/>
            <person name="Wolf P.G."/>
            <person name="Yang L."/>
            <person name="Zimmer A.D."/>
            <person name="Zhu Q."/>
            <person name="Mitros T."/>
            <person name="Hellsten U."/>
            <person name="Loque D."/>
            <person name="Otillar R."/>
            <person name="Salamov A."/>
            <person name="Schmutz J."/>
            <person name="Shapiro H."/>
            <person name="Lindquist E."/>
            <person name="Lucas S."/>
            <person name="Rokhsar D."/>
            <person name="Grigoriev I.V."/>
        </authorList>
    </citation>
    <scope>NUCLEOTIDE SEQUENCE [LARGE SCALE GENOMIC DNA]</scope>
</reference>
<dbReference type="EMBL" id="GL377752">
    <property type="protein sequence ID" value="EFJ04780.1"/>
    <property type="molecule type" value="Genomic_DNA"/>
</dbReference>
<feature type="compositionally biased region" description="Basic and acidic residues" evidence="1">
    <location>
        <begin position="286"/>
        <end position="297"/>
    </location>
</feature>
<evidence type="ECO:0000256" key="1">
    <source>
        <dbReference type="SAM" id="MobiDB-lite"/>
    </source>
</evidence>
<dbReference type="InParanoid" id="D8TEY5"/>
<gene>
    <name evidence="2" type="ORF">SELMODRAFT_432090</name>
</gene>
<dbReference type="KEGG" id="smo:SELMODRAFT_432090"/>
<dbReference type="Proteomes" id="UP000001514">
    <property type="component" value="Unassembled WGS sequence"/>
</dbReference>
<sequence length="297" mass="33195">MVGRFSQKLQHIPLMLIFTPAQSQPDAPRNGAISSAPGPSVLNISSSCIDSRTSINRYITDFIPFDIVGTFSSQSALSFEIVTLLSSKGLTGFPDSMAFATCTLRLCQVNERSLFTLRDEQGFDPEDKDKAKTAILSKLVDIWIYLINHYGPPSFEDLVGKLQEHWDDLEGCAVGFSEACKIDALCECFDDRVFTEIVMAVRRTDQVLMSMLCQRELRQGLKKLLQMAMVEGSAQIEQQEAVTDEHEVGEFLQETPADLVLEQQAGSSRVPEVDRLTPFDPLRYGRNQEGKSTRTRL</sequence>
<protein>
    <submittedName>
        <fullName evidence="2">Uncharacterized protein</fullName>
    </submittedName>
</protein>
<proteinExistence type="predicted"/>
<keyword evidence="3" id="KW-1185">Reference proteome</keyword>
<feature type="region of interest" description="Disordered" evidence="1">
    <location>
        <begin position="263"/>
        <end position="297"/>
    </location>
</feature>
<dbReference type="HOGENOM" id="CLU_938116_0_0_1"/>